<dbReference type="InterPro" id="IPR013783">
    <property type="entry name" value="Ig-like_fold"/>
</dbReference>
<sequence>MRASTQLPGLLLFLITGARCDIQMTQSPASLSASLGESVTITCQNINKHLAWVQQKPGKSPRILIHYAANLLTGVPAKFSGSGSGTDYSLTINNLESEDIATYYCLQYSDNNLLELMVTEV</sequence>
<protein>
    <submittedName>
        <fullName evidence="7">Predicted gene 42543</fullName>
    </submittedName>
</protein>
<dbReference type="InterPro" id="IPR007110">
    <property type="entry name" value="Ig-like_dom"/>
</dbReference>
<dbReference type="GO" id="GO:0005576">
    <property type="term" value="C:extracellular region"/>
    <property type="evidence" value="ECO:0007669"/>
    <property type="project" value="UniProtKB-ARBA"/>
</dbReference>
<dbReference type="InterPro" id="IPR050150">
    <property type="entry name" value="IgV_Light_Chain"/>
</dbReference>
<feature type="chain" id="PRO_5034582005" evidence="5">
    <location>
        <begin position="21"/>
        <end position="121"/>
    </location>
</feature>
<dbReference type="SUPFAM" id="SSF48726">
    <property type="entry name" value="Immunoglobulin"/>
    <property type="match status" value="1"/>
</dbReference>
<evidence type="ECO:0000256" key="4">
    <source>
        <dbReference type="ARBA" id="ARBA00043265"/>
    </source>
</evidence>
<keyword evidence="1" id="KW-0391">Immunity</keyword>
<keyword evidence="3" id="KW-1015">Disulfide bond</keyword>
<dbReference type="PROSITE" id="PS50835">
    <property type="entry name" value="IG_LIKE"/>
    <property type="match status" value="1"/>
</dbReference>
<keyword evidence="4" id="KW-1280">Immunoglobulin</keyword>
<evidence type="ECO:0000256" key="1">
    <source>
        <dbReference type="ARBA" id="ARBA00022859"/>
    </source>
</evidence>
<dbReference type="Ensembl" id="ENSPEMT00000037511.1">
    <property type="protein sequence ID" value="ENSPEMP00000030266.1"/>
    <property type="gene ID" value="ENSPEMG00000027629.1"/>
</dbReference>
<dbReference type="PANTHER" id="PTHR23267">
    <property type="entry name" value="IMMUNOGLOBULIN LIGHT CHAIN"/>
    <property type="match status" value="1"/>
</dbReference>
<dbReference type="FunFam" id="2.60.40.10:FF:000212">
    <property type="entry name" value="Immunoglobulin kappa chain variable 12-38"/>
    <property type="match status" value="1"/>
</dbReference>
<dbReference type="InterPro" id="IPR013106">
    <property type="entry name" value="Ig_V-set"/>
</dbReference>
<dbReference type="InterPro" id="IPR036179">
    <property type="entry name" value="Ig-like_dom_sf"/>
</dbReference>
<dbReference type="SMART" id="SM00409">
    <property type="entry name" value="IG"/>
    <property type="match status" value="1"/>
</dbReference>
<feature type="signal peptide" evidence="5">
    <location>
        <begin position="1"/>
        <end position="20"/>
    </location>
</feature>
<name>A0A8C8UJI3_PERMB</name>
<dbReference type="AlphaFoldDB" id="A0A8C8UJI3"/>
<keyword evidence="8" id="KW-1185">Reference proteome</keyword>
<evidence type="ECO:0000256" key="2">
    <source>
        <dbReference type="ARBA" id="ARBA00023130"/>
    </source>
</evidence>
<dbReference type="Proteomes" id="UP000694547">
    <property type="component" value="Chromosome 3"/>
</dbReference>
<dbReference type="Pfam" id="PF07686">
    <property type="entry name" value="V-set"/>
    <property type="match status" value="1"/>
</dbReference>
<dbReference type="GeneTree" id="ENSGT00940000153924"/>
<evidence type="ECO:0000256" key="5">
    <source>
        <dbReference type="SAM" id="SignalP"/>
    </source>
</evidence>
<keyword evidence="2" id="KW-1064">Adaptive immunity</keyword>
<dbReference type="InterPro" id="IPR003599">
    <property type="entry name" value="Ig_sub"/>
</dbReference>
<dbReference type="Gene3D" id="2.60.40.10">
    <property type="entry name" value="Immunoglobulins"/>
    <property type="match status" value="1"/>
</dbReference>
<reference evidence="7" key="3">
    <citation type="submission" date="2025-09" db="UniProtKB">
        <authorList>
            <consortium name="Ensembl"/>
        </authorList>
    </citation>
    <scope>IDENTIFICATION</scope>
</reference>
<evidence type="ECO:0000256" key="3">
    <source>
        <dbReference type="ARBA" id="ARBA00023157"/>
    </source>
</evidence>
<dbReference type="GO" id="GO:0005886">
    <property type="term" value="C:plasma membrane"/>
    <property type="evidence" value="ECO:0007669"/>
    <property type="project" value="UniProtKB-ARBA"/>
</dbReference>
<reference evidence="7" key="2">
    <citation type="submission" date="2025-08" db="UniProtKB">
        <authorList>
            <consortium name="Ensembl"/>
        </authorList>
    </citation>
    <scope>IDENTIFICATION</scope>
</reference>
<dbReference type="SMART" id="SM00406">
    <property type="entry name" value="IGv"/>
    <property type="match status" value="1"/>
</dbReference>
<proteinExistence type="predicted"/>
<organism evidence="7 8">
    <name type="scientific">Peromyscus maniculatus bairdii</name>
    <name type="common">Prairie deer mouse</name>
    <dbReference type="NCBI Taxonomy" id="230844"/>
    <lineage>
        <taxon>Eukaryota</taxon>
        <taxon>Metazoa</taxon>
        <taxon>Chordata</taxon>
        <taxon>Craniata</taxon>
        <taxon>Vertebrata</taxon>
        <taxon>Euteleostomi</taxon>
        <taxon>Mammalia</taxon>
        <taxon>Eutheria</taxon>
        <taxon>Euarchontoglires</taxon>
        <taxon>Glires</taxon>
        <taxon>Rodentia</taxon>
        <taxon>Myomorpha</taxon>
        <taxon>Muroidea</taxon>
        <taxon>Cricetidae</taxon>
        <taxon>Neotominae</taxon>
        <taxon>Peromyscus</taxon>
    </lineage>
</organism>
<reference evidence="7 8" key="1">
    <citation type="submission" date="2018-10" db="EMBL/GenBank/DDBJ databases">
        <title>Improved assembly of the deer mouse Peromyscus maniculatus genome.</title>
        <authorList>
            <person name="Lassance J.-M."/>
            <person name="Hoekstra H.E."/>
        </authorList>
    </citation>
    <scope>NUCLEOTIDE SEQUENCE [LARGE SCALE GENOMIC DNA]</scope>
</reference>
<keyword evidence="5" id="KW-0732">Signal</keyword>
<dbReference type="GO" id="GO:0002250">
    <property type="term" value="P:adaptive immune response"/>
    <property type="evidence" value="ECO:0007669"/>
    <property type="project" value="UniProtKB-KW"/>
</dbReference>
<evidence type="ECO:0000313" key="8">
    <source>
        <dbReference type="Proteomes" id="UP000694547"/>
    </source>
</evidence>
<dbReference type="GO" id="GO:0019814">
    <property type="term" value="C:immunoglobulin complex"/>
    <property type="evidence" value="ECO:0007669"/>
    <property type="project" value="UniProtKB-KW"/>
</dbReference>
<evidence type="ECO:0000313" key="7">
    <source>
        <dbReference type="Ensembl" id="ENSPEMP00000030266.1"/>
    </source>
</evidence>
<accession>A0A8C8UJI3</accession>
<evidence type="ECO:0000259" key="6">
    <source>
        <dbReference type="PROSITE" id="PS50835"/>
    </source>
</evidence>
<feature type="domain" description="Ig-like" evidence="6">
    <location>
        <begin position="8"/>
        <end position="105"/>
    </location>
</feature>